<evidence type="ECO:0008006" key="3">
    <source>
        <dbReference type="Google" id="ProtNLM"/>
    </source>
</evidence>
<protein>
    <recommendedName>
        <fullName evidence="3">N-acetyltransferase domain-containing protein</fullName>
    </recommendedName>
</protein>
<evidence type="ECO:0000313" key="2">
    <source>
        <dbReference type="Proteomes" id="UP001165160"/>
    </source>
</evidence>
<dbReference type="Proteomes" id="UP001165160">
    <property type="component" value="Unassembled WGS sequence"/>
</dbReference>
<dbReference type="AlphaFoldDB" id="A0A9W7B9P6"/>
<dbReference type="EMBL" id="BRXX01000032">
    <property type="protein sequence ID" value="GMH83985.1"/>
    <property type="molecule type" value="Genomic_DNA"/>
</dbReference>
<evidence type="ECO:0000313" key="1">
    <source>
        <dbReference type="EMBL" id="GMH83985.1"/>
    </source>
</evidence>
<dbReference type="Gene3D" id="3.40.630.30">
    <property type="match status" value="1"/>
</dbReference>
<dbReference type="InterPro" id="IPR016181">
    <property type="entry name" value="Acyl_CoA_acyltransferase"/>
</dbReference>
<sequence>MSGMFVDRMKNDPKFAAEAMRLQKAIAAADEPENMAQTYLGQNNDLTLDTRKEGHTSAFTSKEIDELGLDDAEFSAFKQQRDEEEDHPRLDEIRVISQTLAFSRATPKDAPAIAVLLNNSYNKAECNNGVEKFRTGDVIDVSTVMAMVRDPGCRMMISEVPDGKRVVKNGAIIAVCCYSVGEAAVTEEDKEMEGKRKPAAVRLLAVMPEFWGLCVGQRMLQRAEKDMIKENATQNIFAVPSTRRSMAHWLTRRGYSMTSSVDFPVDAVPFEVLPEVKSSLKLLIFEKKFDGQKKAKASFLSRLSLTEVQHETIVDDGAVQTNLDVMDEAEAVLRGLSLPKNAPKNEQIN</sequence>
<organism evidence="1 2">
    <name type="scientific">Triparma verrucosa</name>
    <dbReference type="NCBI Taxonomy" id="1606542"/>
    <lineage>
        <taxon>Eukaryota</taxon>
        <taxon>Sar</taxon>
        <taxon>Stramenopiles</taxon>
        <taxon>Ochrophyta</taxon>
        <taxon>Bolidophyceae</taxon>
        <taxon>Parmales</taxon>
        <taxon>Triparmaceae</taxon>
        <taxon>Triparma</taxon>
    </lineage>
</organism>
<accession>A0A9W7B9P6</accession>
<keyword evidence="2" id="KW-1185">Reference proteome</keyword>
<reference evidence="2" key="1">
    <citation type="journal article" date="2023" name="Commun. Biol.">
        <title>Genome analysis of Parmales, the sister group of diatoms, reveals the evolutionary specialization of diatoms from phago-mixotrophs to photoautotrophs.</title>
        <authorList>
            <person name="Ban H."/>
            <person name="Sato S."/>
            <person name="Yoshikawa S."/>
            <person name="Yamada K."/>
            <person name="Nakamura Y."/>
            <person name="Ichinomiya M."/>
            <person name="Sato N."/>
            <person name="Blanc-Mathieu R."/>
            <person name="Endo H."/>
            <person name="Kuwata A."/>
            <person name="Ogata H."/>
        </authorList>
    </citation>
    <scope>NUCLEOTIDE SEQUENCE [LARGE SCALE GENOMIC DNA]</scope>
    <source>
        <strain evidence="2">NIES 3699</strain>
    </source>
</reference>
<gene>
    <name evidence="1" type="ORF">TrVE_jg10233</name>
</gene>
<comment type="caution">
    <text evidence="1">The sequence shown here is derived from an EMBL/GenBank/DDBJ whole genome shotgun (WGS) entry which is preliminary data.</text>
</comment>
<proteinExistence type="predicted"/>
<dbReference type="SUPFAM" id="SSF55729">
    <property type="entry name" value="Acyl-CoA N-acyltransferases (Nat)"/>
    <property type="match status" value="1"/>
</dbReference>
<name>A0A9W7B9P6_9STRA</name>